<keyword evidence="2" id="KW-1185">Reference proteome</keyword>
<dbReference type="Proteomes" id="UP000316030">
    <property type="component" value="Unassembled WGS sequence"/>
</dbReference>
<protein>
    <submittedName>
        <fullName evidence="1">Uncharacterized protein</fullName>
    </submittedName>
</protein>
<evidence type="ECO:0000313" key="2">
    <source>
        <dbReference type="Proteomes" id="UP000316030"/>
    </source>
</evidence>
<reference evidence="1 2" key="1">
    <citation type="submission" date="2017-05" db="EMBL/GenBank/DDBJ databases">
        <authorList>
            <person name="Varghese N."/>
            <person name="Submissions S."/>
        </authorList>
    </citation>
    <scope>NUCLEOTIDE SEQUENCE [LARGE SCALE GENOMIC DNA]</scope>
    <source>
        <strain evidence="1 2">DSM 29506</strain>
    </source>
</reference>
<evidence type="ECO:0000313" key="1">
    <source>
        <dbReference type="EMBL" id="SMO88004.1"/>
    </source>
</evidence>
<accession>A0A521EVR7</accession>
<sequence>MSGDVDVSRFDAAPLIAFTVTKPAQQVRFSGRWLMAGGQTSINLVITGTEYDLLV</sequence>
<dbReference type="RefSeq" id="WP_185959024.1">
    <property type="nucleotide sequence ID" value="NZ_FXTO01000020.1"/>
</dbReference>
<proteinExistence type="predicted"/>
<organism evidence="1 2">
    <name type="scientific">Thalassovita litoralis</name>
    <dbReference type="NCBI Taxonomy" id="1010611"/>
    <lineage>
        <taxon>Bacteria</taxon>
        <taxon>Pseudomonadati</taxon>
        <taxon>Pseudomonadota</taxon>
        <taxon>Alphaproteobacteria</taxon>
        <taxon>Rhodobacterales</taxon>
        <taxon>Roseobacteraceae</taxon>
        <taxon>Thalassovita</taxon>
    </lineage>
</organism>
<name>A0A521EVR7_9RHOB</name>
<dbReference type="AlphaFoldDB" id="A0A521EVR7"/>
<gene>
    <name evidence="1" type="ORF">SAMN06265173_12062</name>
</gene>
<dbReference type="EMBL" id="FXTO01000020">
    <property type="protein sequence ID" value="SMO88004.1"/>
    <property type="molecule type" value="Genomic_DNA"/>
</dbReference>